<dbReference type="AlphaFoldDB" id="A0A5B7F0A1"/>
<keyword evidence="2" id="KW-1185">Reference proteome</keyword>
<dbReference type="Proteomes" id="UP000324222">
    <property type="component" value="Unassembled WGS sequence"/>
</dbReference>
<accession>A0A5B7F0A1</accession>
<evidence type="ECO:0000313" key="1">
    <source>
        <dbReference type="EMBL" id="MPC38533.1"/>
    </source>
</evidence>
<proteinExistence type="predicted"/>
<reference evidence="1 2" key="1">
    <citation type="submission" date="2019-05" db="EMBL/GenBank/DDBJ databases">
        <title>Another draft genome of Portunus trituberculatus and its Hox gene families provides insights of decapod evolution.</title>
        <authorList>
            <person name="Jeong J.-H."/>
            <person name="Song I."/>
            <person name="Kim S."/>
            <person name="Choi T."/>
            <person name="Kim D."/>
            <person name="Ryu S."/>
            <person name="Kim W."/>
        </authorList>
    </citation>
    <scope>NUCLEOTIDE SEQUENCE [LARGE SCALE GENOMIC DNA]</scope>
    <source>
        <tissue evidence="1">Muscle</tissue>
    </source>
</reference>
<dbReference type="EMBL" id="VSRR010004094">
    <property type="protein sequence ID" value="MPC38533.1"/>
    <property type="molecule type" value="Genomic_DNA"/>
</dbReference>
<organism evidence="1 2">
    <name type="scientific">Portunus trituberculatus</name>
    <name type="common">Swimming crab</name>
    <name type="synonym">Neptunus trituberculatus</name>
    <dbReference type="NCBI Taxonomy" id="210409"/>
    <lineage>
        <taxon>Eukaryota</taxon>
        <taxon>Metazoa</taxon>
        <taxon>Ecdysozoa</taxon>
        <taxon>Arthropoda</taxon>
        <taxon>Crustacea</taxon>
        <taxon>Multicrustacea</taxon>
        <taxon>Malacostraca</taxon>
        <taxon>Eumalacostraca</taxon>
        <taxon>Eucarida</taxon>
        <taxon>Decapoda</taxon>
        <taxon>Pleocyemata</taxon>
        <taxon>Brachyura</taxon>
        <taxon>Eubrachyura</taxon>
        <taxon>Portunoidea</taxon>
        <taxon>Portunidae</taxon>
        <taxon>Portuninae</taxon>
        <taxon>Portunus</taxon>
    </lineage>
</organism>
<gene>
    <name evidence="1" type="ORF">E2C01_032042</name>
</gene>
<comment type="caution">
    <text evidence="1">The sequence shown here is derived from an EMBL/GenBank/DDBJ whole genome shotgun (WGS) entry which is preliminary data.</text>
</comment>
<sequence length="85" mass="9305">MTSTEAQANLINQKGGLGTAPALCTPNLKAMIPLNSKDRGLDLTQWGCHPRQRRRHYSSLGYWVTQGEKAKAPNRTEKPAGQAES</sequence>
<name>A0A5B7F0A1_PORTR</name>
<protein>
    <submittedName>
        <fullName evidence="1">Uncharacterized protein</fullName>
    </submittedName>
</protein>
<evidence type="ECO:0000313" key="2">
    <source>
        <dbReference type="Proteomes" id="UP000324222"/>
    </source>
</evidence>